<evidence type="ECO:0000313" key="1">
    <source>
        <dbReference type="EMBL" id="KEZ19650.1"/>
    </source>
</evidence>
<dbReference type="AlphaFoldDB" id="A0A084ENV8"/>
<dbReference type="PATRIC" id="fig|13690.10.peg.1809"/>
<dbReference type="EMBL" id="JGVR01000008">
    <property type="protein sequence ID" value="KEZ19650.1"/>
    <property type="molecule type" value="Genomic_DNA"/>
</dbReference>
<name>A0A084ENV8_SPHYA</name>
<gene>
    <name evidence="1" type="ORF">CP98_01755</name>
</gene>
<dbReference type="Proteomes" id="UP000028534">
    <property type="component" value="Unassembled WGS sequence"/>
</dbReference>
<dbReference type="GO" id="GO:0003677">
    <property type="term" value="F:DNA binding"/>
    <property type="evidence" value="ECO:0007669"/>
    <property type="project" value="InterPro"/>
</dbReference>
<organism evidence="1 2">
    <name type="scientific">Sphingobium yanoikuyae</name>
    <name type="common">Sphingomonas yanoikuyae</name>
    <dbReference type="NCBI Taxonomy" id="13690"/>
    <lineage>
        <taxon>Bacteria</taxon>
        <taxon>Pseudomonadati</taxon>
        <taxon>Pseudomonadota</taxon>
        <taxon>Alphaproteobacteria</taxon>
        <taxon>Sphingomonadales</taxon>
        <taxon>Sphingomonadaceae</taxon>
        <taxon>Sphingobium</taxon>
    </lineage>
</organism>
<sequence>MRTIEISTDVFAKIWAQRIEGEESENQILQRLLGVQEAHAGNPESKRQKIPSPEPRILWRDDVRQALEALGGVAPLRDIYAEVRKQRLLAGRSLPLNTDAIIRRELEYNSSDATAFTGSRDWFQAVEGIGGGKWALREEVGE</sequence>
<reference evidence="1 2" key="1">
    <citation type="submission" date="2014-03" db="EMBL/GenBank/DDBJ databases">
        <title>Genome sequence of Sphingobium yanoikuyae B1.</title>
        <authorList>
            <person name="Gan H.M."/>
            <person name="Gan H.Y."/>
            <person name="Savka M.A."/>
        </authorList>
    </citation>
    <scope>NUCLEOTIDE SEQUENCE [LARGE SCALE GENOMIC DNA]</scope>
    <source>
        <strain evidence="1 2">B1</strain>
    </source>
</reference>
<dbReference type="Gene3D" id="1.20.1380.10">
    <property type="entry name" value="Replication modulator SeqA, C-terminal DNA-binding domain"/>
    <property type="match status" value="1"/>
</dbReference>
<evidence type="ECO:0000313" key="2">
    <source>
        <dbReference type="Proteomes" id="UP000028534"/>
    </source>
</evidence>
<comment type="caution">
    <text evidence="1">The sequence shown here is derived from an EMBL/GenBank/DDBJ whole genome shotgun (WGS) entry which is preliminary data.</text>
</comment>
<dbReference type="InterPro" id="IPR036835">
    <property type="entry name" value="SeqA_DNA-bd_C_sf"/>
</dbReference>
<proteinExistence type="predicted"/>
<protein>
    <submittedName>
        <fullName evidence="1">Uncharacterized protein</fullName>
    </submittedName>
</protein>
<dbReference type="eggNOG" id="COG3440">
    <property type="taxonomic scope" value="Bacteria"/>
</dbReference>
<accession>A0A084ENV8</accession>
<dbReference type="RefSeq" id="WP_155276401.1">
    <property type="nucleotide sequence ID" value="NZ_JGVR01000008.1"/>
</dbReference>